<sequence>MTSEFNRHDLYNSADPDSIYCSSFSKFFDYESDPKMKTNGFKQNMQEWSQNRRLYSLFPECLHLPCPVYPGPPHRCGKLRRHWLQLPDRGRWQCLRGPWLAQSGSVPKRPKFQK</sequence>
<evidence type="ECO:0000313" key="1">
    <source>
        <dbReference type="EMBL" id="CAG6449087.1"/>
    </source>
</evidence>
<protein>
    <submittedName>
        <fullName evidence="1">(northern house mosquito) hypothetical protein</fullName>
    </submittedName>
</protein>
<organism evidence="1">
    <name type="scientific">Culex pipiens</name>
    <name type="common">House mosquito</name>
    <dbReference type="NCBI Taxonomy" id="7175"/>
    <lineage>
        <taxon>Eukaryota</taxon>
        <taxon>Metazoa</taxon>
        <taxon>Ecdysozoa</taxon>
        <taxon>Arthropoda</taxon>
        <taxon>Hexapoda</taxon>
        <taxon>Insecta</taxon>
        <taxon>Pterygota</taxon>
        <taxon>Neoptera</taxon>
        <taxon>Endopterygota</taxon>
        <taxon>Diptera</taxon>
        <taxon>Nematocera</taxon>
        <taxon>Culicoidea</taxon>
        <taxon>Culicidae</taxon>
        <taxon>Culicinae</taxon>
        <taxon>Culicini</taxon>
        <taxon>Culex</taxon>
        <taxon>Culex</taxon>
    </lineage>
</organism>
<accession>A0A8D8A2J9</accession>
<name>A0A8D8A2J9_CULPI</name>
<reference evidence="1" key="1">
    <citation type="submission" date="2021-05" db="EMBL/GenBank/DDBJ databases">
        <authorList>
            <person name="Alioto T."/>
            <person name="Alioto T."/>
            <person name="Gomez Garrido J."/>
        </authorList>
    </citation>
    <scope>NUCLEOTIDE SEQUENCE</scope>
</reference>
<proteinExistence type="predicted"/>
<dbReference type="AlphaFoldDB" id="A0A8D8A2J9"/>
<dbReference type="EMBL" id="HBUE01012314">
    <property type="protein sequence ID" value="CAG6449087.1"/>
    <property type="molecule type" value="Transcribed_RNA"/>
</dbReference>
<dbReference type="EMBL" id="HBUE01012310">
    <property type="protein sequence ID" value="CAG6449082.1"/>
    <property type="molecule type" value="Transcribed_RNA"/>
</dbReference>